<protein>
    <recommendedName>
        <fullName evidence="3">Helix-hairpin-helix DNA-binding motif class 1 domain-containing protein</fullName>
    </recommendedName>
</protein>
<keyword evidence="2" id="KW-0812">Transmembrane</keyword>
<feature type="compositionally biased region" description="Basic and acidic residues" evidence="1">
    <location>
        <begin position="7"/>
        <end position="20"/>
    </location>
</feature>
<reference evidence="4" key="1">
    <citation type="submission" date="2021-06" db="EMBL/GenBank/DDBJ databases">
        <authorList>
            <person name="Criscuolo A."/>
        </authorList>
    </citation>
    <scope>NUCLEOTIDE SEQUENCE</scope>
    <source>
        <strain evidence="4">CIP111803</strain>
    </source>
</reference>
<feature type="domain" description="Helix-hairpin-helix DNA-binding motif class 1" evidence="3">
    <location>
        <begin position="246"/>
        <end position="265"/>
    </location>
</feature>
<gene>
    <name evidence="4" type="ORF">LEUCIP111803_01166</name>
</gene>
<dbReference type="EMBL" id="CAJVAP010000011">
    <property type="protein sequence ID" value="CAG7609100.1"/>
    <property type="molecule type" value="Genomic_DNA"/>
</dbReference>
<feature type="compositionally biased region" description="Gly residues" evidence="1">
    <location>
        <begin position="202"/>
        <end position="230"/>
    </location>
</feature>
<dbReference type="GO" id="GO:0003677">
    <property type="term" value="F:DNA binding"/>
    <property type="evidence" value="ECO:0007669"/>
    <property type="project" value="InterPro"/>
</dbReference>
<dbReference type="GO" id="GO:0015627">
    <property type="term" value="C:type II protein secretion system complex"/>
    <property type="evidence" value="ECO:0007669"/>
    <property type="project" value="TreeGrafter"/>
</dbReference>
<evidence type="ECO:0000313" key="5">
    <source>
        <dbReference type="Proteomes" id="UP000693892"/>
    </source>
</evidence>
<dbReference type="AlphaFoldDB" id="A0A916JZD5"/>
<dbReference type="Proteomes" id="UP000693892">
    <property type="component" value="Unassembled WGS sequence"/>
</dbReference>
<accession>A0A916JZD5</accession>
<sequence length="298" mass="29870">MSTLYRPEGRTEDGAEERASGRLAPWSPNDAGSRRLWGPYPGEEPPVPLDWRPPPRFRDRVLAAVGVPAAVGTVLFALAVGAVVVIALLRSHVPDTGGEAETAQFGSEGAAESDGAGLLPGATDDPASVGASDGSAAAMVLVHVVGKVREPGVVELPSGARVQDAIEAAGGATSSAALSRLNLARPVLDGEQIVVSTRAGSGAAGSGGSDAAGGDAAGGGAAGSSAVGGGSTSDGAPIDLNLADASALEQLPRIGPALARRIIEWREAHGRFESVDQLLQVSGIGAKTLEGFRDRVRV</sequence>
<feature type="region of interest" description="Disordered" evidence="1">
    <location>
        <begin position="96"/>
        <end position="130"/>
    </location>
</feature>
<feature type="region of interest" description="Disordered" evidence="1">
    <location>
        <begin position="199"/>
        <end position="230"/>
    </location>
</feature>
<keyword evidence="2" id="KW-1133">Transmembrane helix</keyword>
<dbReference type="InterPro" id="IPR051675">
    <property type="entry name" value="Endo/Exo/Phosphatase_dom_1"/>
</dbReference>
<feature type="domain" description="Helix-hairpin-helix DNA-binding motif class 1" evidence="3">
    <location>
        <begin position="276"/>
        <end position="295"/>
    </location>
</feature>
<dbReference type="Pfam" id="PF12836">
    <property type="entry name" value="HHH_3"/>
    <property type="match status" value="1"/>
</dbReference>
<feature type="compositionally biased region" description="Low complexity" evidence="1">
    <location>
        <begin position="106"/>
        <end position="117"/>
    </location>
</feature>
<dbReference type="InterPro" id="IPR003583">
    <property type="entry name" value="Hlx-hairpin-Hlx_DNA-bd_motif"/>
</dbReference>
<comment type="caution">
    <text evidence="4">The sequence shown here is derived from an EMBL/GenBank/DDBJ whole genome shotgun (WGS) entry which is preliminary data.</text>
</comment>
<feature type="region of interest" description="Disordered" evidence="1">
    <location>
        <begin position="1"/>
        <end position="48"/>
    </location>
</feature>
<dbReference type="PANTHER" id="PTHR21180:SF32">
    <property type="entry name" value="ENDONUCLEASE_EXONUCLEASE_PHOSPHATASE FAMILY DOMAIN-CONTAINING PROTEIN 1"/>
    <property type="match status" value="1"/>
</dbReference>
<name>A0A916JZD5_9MICO</name>
<dbReference type="GO" id="GO:0006281">
    <property type="term" value="P:DNA repair"/>
    <property type="evidence" value="ECO:0007669"/>
    <property type="project" value="InterPro"/>
</dbReference>
<evidence type="ECO:0000313" key="4">
    <source>
        <dbReference type="EMBL" id="CAG7609100.1"/>
    </source>
</evidence>
<dbReference type="SMART" id="SM00278">
    <property type="entry name" value="HhH1"/>
    <property type="match status" value="2"/>
</dbReference>
<dbReference type="RefSeq" id="WP_218114787.1">
    <property type="nucleotide sequence ID" value="NZ_CAJVAP010000011.1"/>
</dbReference>
<evidence type="ECO:0000259" key="3">
    <source>
        <dbReference type="SMART" id="SM00278"/>
    </source>
</evidence>
<keyword evidence="2" id="KW-0472">Membrane</keyword>
<keyword evidence="5" id="KW-1185">Reference proteome</keyword>
<dbReference type="PANTHER" id="PTHR21180">
    <property type="entry name" value="ENDONUCLEASE/EXONUCLEASE/PHOSPHATASE FAMILY DOMAIN-CONTAINING PROTEIN 1"/>
    <property type="match status" value="1"/>
</dbReference>
<evidence type="ECO:0000256" key="1">
    <source>
        <dbReference type="SAM" id="MobiDB-lite"/>
    </source>
</evidence>
<dbReference type="InterPro" id="IPR019554">
    <property type="entry name" value="Soluble_ligand-bd"/>
</dbReference>
<feature type="transmembrane region" description="Helical" evidence="2">
    <location>
        <begin position="61"/>
        <end position="89"/>
    </location>
</feature>
<dbReference type="GO" id="GO:0015628">
    <property type="term" value="P:protein secretion by the type II secretion system"/>
    <property type="evidence" value="ECO:0007669"/>
    <property type="project" value="TreeGrafter"/>
</dbReference>
<organism evidence="4 5">
    <name type="scientific">Leucobacter soli</name>
    <dbReference type="NCBI Taxonomy" id="2812850"/>
    <lineage>
        <taxon>Bacteria</taxon>
        <taxon>Bacillati</taxon>
        <taxon>Actinomycetota</taxon>
        <taxon>Actinomycetes</taxon>
        <taxon>Micrococcales</taxon>
        <taxon>Microbacteriaceae</taxon>
        <taxon>Leucobacter</taxon>
    </lineage>
</organism>
<evidence type="ECO:0000256" key="2">
    <source>
        <dbReference type="SAM" id="Phobius"/>
    </source>
</evidence>
<dbReference type="Pfam" id="PF10531">
    <property type="entry name" value="SLBB"/>
    <property type="match status" value="1"/>
</dbReference>
<proteinExistence type="predicted"/>